<evidence type="ECO:0000313" key="1">
    <source>
        <dbReference type="EMBL" id="VVD31172.1"/>
    </source>
</evidence>
<dbReference type="AlphaFoldDB" id="A0A5Q4YWU2"/>
<sequence length="65" mass="7270">MNIALIGIDHLRDVLEHFPELAGVSHFRVTMADQTVVHQMTRAGLFELAQTCEAPRITFSPLKPV</sequence>
<dbReference type="EMBL" id="LR699556">
    <property type="protein sequence ID" value="VVD31172.1"/>
    <property type="molecule type" value="Genomic_DNA"/>
</dbReference>
<dbReference type="Proteomes" id="UP000325811">
    <property type="component" value="Plasmid pII"/>
</dbReference>
<organism evidence="1 2">
    <name type="scientific">Paraburkholderia dioscoreae</name>
    <dbReference type="NCBI Taxonomy" id="2604047"/>
    <lineage>
        <taxon>Bacteria</taxon>
        <taxon>Pseudomonadati</taxon>
        <taxon>Pseudomonadota</taxon>
        <taxon>Betaproteobacteria</taxon>
        <taxon>Burkholderiales</taxon>
        <taxon>Burkholderiaceae</taxon>
        <taxon>Paraburkholderia</taxon>
    </lineage>
</organism>
<evidence type="ECO:0000313" key="2">
    <source>
        <dbReference type="Proteomes" id="UP000325811"/>
    </source>
</evidence>
<dbReference type="RefSeq" id="WP_165190245.1">
    <property type="nucleotide sequence ID" value="NZ_LR699556.1"/>
</dbReference>
<keyword evidence="1" id="KW-0614">Plasmid</keyword>
<keyword evidence="2" id="KW-1185">Reference proteome</keyword>
<gene>
    <name evidence="1" type="ORF">PDMSB3_0048</name>
</gene>
<geneLocation type="plasmid" evidence="1 2">
    <name>pII</name>
</geneLocation>
<protein>
    <submittedName>
        <fullName evidence="1">Uncharacterized protein</fullName>
    </submittedName>
</protein>
<proteinExistence type="predicted"/>
<name>A0A5Q4YWU2_9BURK</name>
<dbReference type="KEGG" id="pdio:PDMSB3_0048.3"/>
<reference evidence="1 2" key="1">
    <citation type="submission" date="2019-08" db="EMBL/GenBank/DDBJ databases">
        <authorList>
            <person name="Herpell B J."/>
        </authorList>
    </citation>
    <scope>NUCLEOTIDE SEQUENCE [LARGE SCALE GENOMIC DNA]</scope>
    <source>
        <strain evidence="2">Msb3</strain>
        <plasmid evidence="1 2">pII</plasmid>
    </source>
</reference>
<accession>A0A5Q4YWU2</accession>